<feature type="compositionally biased region" description="Basic residues" evidence="1">
    <location>
        <begin position="1126"/>
        <end position="1135"/>
    </location>
</feature>
<dbReference type="Proteomes" id="UP000053599">
    <property type="component" value="Unassembled WGS sequence"/>
</dbReference>
<feature type="compositionally biased region" description="Polar residues" evidence="1">
    <location>
        <begin position="665"/>
        <end position="677"/>
    </location>
</feature>
<name>A0A0D1Z072_9EURO</name>
<dbReference type="InterPro" id="IPR015943">
    <property type="entry name" value="WD40/YVTN_repeat-like_dom_sf"/>
</dbReference>
<evidence type="ECO:0000313" key="3">
    <source>
        <dbReference type="EMBL" id="KIV87204.1"/>
    </source>
</evidence>
<dbReference type="PROSITE" id="PS50181">
    <property type="entry name" value="FBOX"/>
    <property type="match status" value="1"/>
</dbReference>
<dbReference type="InterPro" id="IPR027040">
    <property type="entry name" value="PSMD4"/>
</dbReference>
<feature type="compositionally biased region" description="Polar residues" evidence="1">
    <location>
        <begin position="920"/>
        <end position="930"/>
    </location>
</feature>
<dbReference type="Gene3D" id="1.20.1280.50">
    <property type="match status" value="1"/>
</dbReference>
<feature type="region of interest" description="Disordered" evidence="1">
    <location>
        <begin position="995"/>
        <end position="1020"/>
    </location>
</feature>
<protein>
    <recommendedName>
        <fullName evidence="2">F-box domain-containing protein</fullName>
    </recommendedName>
</protein>
<organism evidence="3 4">
    <name type="scientific">Exophiala sideris</name>
    <dbReference type="NCBI Taxonomy" id="1016849"/>
    <lineage>
        <taxon>Eukaryota</taxon>
        <taxon>Fungi</taxon>
        <taxon>Dikarya</taxon>
        <taxon>Ascomycota</taxon>
        <taxon>Pezizomycotina</taxon>
        <taxon>Eurotiomycetes</taxon>
        <taxon>Chaetothyriomycetidae</taxon>
        <taxon>Chaetothyriales</taxon>
        <taxon>Herpotrichiellaceae</taxon>
        <taxon>Exophiala</taxon>
    </lineage>
</organism>
<dbReference type="PROSITE" id="PS50330">
    <property type="entry name" value="UIM"/>
    <property type="match status" value="1"/>
</dbReference>
<dbReference type="HOGENOM" id="CLU_009186_0_0_1"/>
<dbReference type="PANTHER" id="PTHR10223">
    <property type="entry name" value="26S PROTEASOME NON-ATPASE REGULATORY SUBUNIT 4"/>
    <property type="match status" value="1"/>
</dbReference>
<dbReference type="GO" id="GO:0008540">
    <property type="term" value="C:proteasome regulatory particle, base subcomplex"/>
    <property type="evidence" value="ECO:0007669"/>
    <property type="project" value="TreeGrafter"/>
</dbReference>
<evidence type="ECO:0000259" key="2">
    <source>
        <dbReference type="PROSITE" id="PS50181"/>
    </source>
</evidence>
<dbReference type="CDD" id="cd09917">
    <property type="entry name" value="F-box_SF"/>
    <property type="match status" value="1"/>
</dbReference>
<dbReference type="InterPro" id="IPR036322">
    <property type="entry name" value="WD40_repeat_dom_sf"/>
</dbReference>
<evidence type="ECO:0000313" key="4">
    <source>
        <dbReference type="Proteomes" id="UP000053599"/>
    </source>
</evidence>
<feature type="compositionally biased region" description="Polar residues" evidence="1">
    <location>
        <begin position="995"/>
        <end position="1009"/>
    </location>
</feature>
<dbReference type="GO" id="GO:0005829">
    <property type="term" value="C:cytosol"/>
    <property type="evidence" value="ECO:0007669"/>
    <property type="project" value="TreeGrafter"/>
</dbReference>
<dbReference type="InterPro" id="IPR003903">
    <property type="entry name" value="UIM_dom"/>
</dbReference>
<feature type="region of interest" description="Disordered" evidence="1">
    <location>
        <begin position="1"/>
        <end position="104"/>
    </location>
</feature>
<dbReference type="GO" id="GO:0005634">
    <property type="term" value="C:nucleus"/>
    <property type="evidence" value="ECO:0007669"/>
    <property type="project" value="TreeGrafter"/>
</dbReference>
<dbReference type="SUPFAM" id="SSF50978">
    <property type="entry name" value="WD40 repeat-like"/>
    <property type="match status" value="1"/>
</dbReference>
<dbReference type="EMBL" id="KN846951">
    <property type="protein sequence ID" value="KIV87204.1"/>
    <property type="molecule type" value="Genomic_DNA"/>
</dbReference>
<sequence length="1135" mass="122878">MQPAPSEVLQNATLVEQPQFPSPSTQHGLPINVLQASGGTLSPSSPGAPSSVSDDGDSISVASGETHRGRNSHVGQLSSRDDSSQGGSPGTRIDDYEKAHATQRKRSDGMIFQIVPMAKGKAQSVSIESFPNEVLTHILSHLPPETLSSMSLVSQRFHKLVTTPHAWRIAFARYFPGSEALDTGPIKAPRDSISDIEKAQRRSFTRLSALSSWRSEYILRTRLLRSLGRGRPAIEGVSRSGASRHGNSAAAAVTTYQSGLYYPVSHIHATFGVGLNKKQPSFMHAAVEQGGVSVSDPSNGKPGAWGLTDFEGFKHFADQFPGELPYGLGPGNVVGMENVMDISQPYGKLYGEACPGGRLYYTSTSEQRGRFVPISSDANHAVGIPEVTMIGCAVCSVYIAKSESLLKVTNGLFGFLAGFSNGVLAAYALGVNPVHDRRYEKGEPTARWVLCPGVPIVGICVDEKVSSRRIASKRIWATVLNALGEVYYLTETPTRPDFAGKASPADVDRLAWQTGRSVEWSLVETTRRQAKPDPFGTALVDGSYTPHTSSDRSGLSQEQTIAETMEVEKFLLYKPKYFQNLCEGWDMRRKLVVDFAGDDHHGAGESIFIVNRGLDEESVASIRRYTRCKTKVTVDFSLDGWPTIQSTMQRPSIFGTGLTSAFDPQSSPALSSVPRSRTSSHDDSVDSQFRQDWCISQLSFADHRTVQISALALDESDYATLTTNEDPLLGMSGGSTASSPLASPLGHMPAVNSVSKIPGHRARLFGIGTMSGVVMLWDMRAGLSPSPDVVNTVQPVRIVYTKSPQIASLALTSLYVVHGGNDGLVQAWDPLASTNEAIRTLNSRFSDRARRRIAQAEASVQGVGNNYYAAGAIVLDPDPTVLRGMVSLGAYLRYWSYSSTAADAYKSRKRNQLRRRSERGSNSTPSSHKVSATGRGLLKDYISNERFEMEREKIARDQEQERLSGRFGTNLLGEGASEEELLAYATMLSQEAFSSDTVKRQANSSTASPSLPPSRKEDVRASAIDADLEEALRLSLLETEQMASSPVPSEFDIPIRYAKGSKRGTPSRVATPGSSKVKSSTLDNDEDLEFALQLSLAEEQSRNAAEDEFPALAFSSSPGSDGSGRGKGKGKSRRR</sequence>
<proteinExistence type="predicted"/>
<feature type="region of interest" description="Disordered" evidence="1">
    <location>
        <begin position="906"/>
        <end position="935"/>
    </location>
</feature>
<dbReference type="Pfam" id="PF12937">
    <property type="entry name" value="F-box-like"/>
    <property type="match status" value="1"/>
</dbReference>
<feature type="compositionally biased region" description="Low complexity" evidence="1">
    <location>
        <begin position="37"/>
        <end position="64"/>
    </location>
</feature>
<reference evidence="3 4" key="1">
    <citation type="submission" date="2015-01" db="EMBL/GenBank/DDBJ databases">
        <title>The Genome Sequence of Exophiala sideris CBS121828.</title>
        <authorList>
            <consortium name="The Broad Institute Genomics Platform"/>
            <person name="Cuomo C."/>
            <person name="de Hoog S."/>
            <person name="Gorbushina A."/>
            <person name="Stielow B."/>
            <person name="Teixiera M."/>
            <person name="Abouelleil A."/>
            <person name="Chapman S.B."/>
            <person name="Priest M."/>
            <person name="Young S.K."/>
            <person name="Wortman J."/>
            <person name="Nusbaum C."/>
            <person name="Birren B."/>
        </authorList>
    </citation>
    <scope>NUCLEOTIDE SEQUENCE [LARGE SCALE GENOMIC DNA]</scope>
    <source>
        <strain evidence="3 4">CBS 121828</strain>
    </source>
</reference>
<feature type="compositionally biased region" description="Basic and acidic residues" evidence="1">
    <location>
        <begin position="92"/>
        <end position="104"/>
    </location>
</feature>
<evidence type="ECO:0000256" key="1">
    <source>
        <dbReference type="SAM" id="MobiDB-lite"/>
    </source>
</evidence>
<dbReference type="InterPro" id="IPR036047">
    <property type="entry name" value="F-box-like_dom_sf"/>
</dbReference>
<dbReference type="SUPFAM" id="SSF81383">
    <property type="entry name" value="F-box domain"/>
    <property type="match status" value="1"/>
</dbReference>
<dbReference type="AlphaFoldDB" id="A0A0D1Z072"/>
<accession>A0A0D1Z072</accession>
<feature type="domain" description="F-box" evidence="2">
    <location>
        <begin position="124"/>
        <end position="170"/>
    </location>
</feature>
<feature type="compositionally biased region" description="Basic residues" evidence="1">
    <location>
        <begin position="907"/>
        <end position="917"/>
    </location>
</feature>
<dbReference type="PANTHER" id="PTHR10223:SF2">
    <property type="entry name" value="F-BOX AND WD DOMAIN PROTEIN (AFU_ORTHOLOGUE AFUA_6G11400)"/>
    <property type="match status" value="1"/>
</dbReference>
<feature type="compositionally biased region" description="Polar residues" evidence="1">
    <location>
        <begin position="1072"/>
        <end position="1082"/>
    </location>
</feature>
<feature type="region of interest" description="Disordered" evidence="1">
    <location>
        <begin position="1099"/>
        <end position="1135"/>
    </location>
</feature>
<dbReference type="InterPro" id="IPR001810">
    <property type="entry name" value="F-box_dom"/>
</dbReference>
<dbReference type="GO" id="GO:0043161">
    <property type="term" value="P:proteasome-mediated ubiquitin-dependent protein catabolic process"/>
    <property type="evidence" value="ECO:0007669"/>
    <property type="project" value="TreeGrafter"/>
</dbReference>
<gene>
    <name evidence="3" type="ORF">PV11_02766</name>
</gene>
<dbReference type="Gene3D" id="2.130.10.10">
    <property type="entry name" value="YVTN repeat-like/Quinoprotein amine dehydrogenase"/>
    <property type="match status" value="1"/>
</dbReference>
<dbReference type="SMART" id="SM00726">
    <property type="entry name" value="UIM"/>
    <property type="match status" value="2"/>
</dbReference>
<dbReference type="GO" id="GO:0031593">
    <property type="term" value="F:polyubiquitin modification-dependent protein binding"/>
    <property type="evidence" value="ECO:0007669"/>
    <property type="project" value="TreeGrafter"/>
</dbReference>
<dbReference type="OrthoDB" id="2095648at2759"/>
<feature type="region of interest" description="Disordered" evidence="1">
    <location>
        <begin position="665"/>
        <end position="684"/>
    </location>
</feature>
<feature type="region of interest" description="Disordered" evidence="1">
    <location>
        <begin position="1058"/>
        <end position="1084"/>
    </location>
</feature>
<dbReference type="SMART" id="SM00256">
    <property type="entry name" value="FBOX"/>
    <property type="match status" value="1"/>
</dbReference>
<dbReference type="STRING" id="1016849.A0A0D1Z072"/>